<gene>
    <name evidence="2" type="ORF">AAF712_015110</name>
</gene>
<dbReference type="EMBL" id="JBBXMP010000346">
    <property type="protein sequence ID" value="KAL0058227.1"/>
    <property type="molecule type" value="Genomic_DNA"/>
</dbReference>
<name>A0ABR2ZCL6_9AGAR</name>
<evidence type="ECO:0000313" key="2">
    <source>
        <dbReference type="EMBL" id="KAL0058227.1"/>
    </source>
</evidence>
<accession>A0ABR2ZCL6</accession>
<dbReference type="InterPro" id="IPR045341">
    <property type="entry name" value="DUF6532"/>
</dbReference>
<dbReference type="Proteomes" id="UP001437256">
    <property type="component" value="Unassembled WGS sequence"/>
</dbReference>
<comment type="caution">
    <text evidence="2">The sequence shown here is derived from an EMBL/GenBank/DDBJ whole genome shotgun (WGS) entry which is preliminary data.</text>
</comment>
<reference evidence="2 3" key="1">
    <citation type="submission" date="2024-05" db="EMBL/GenBank/DDBJ databases">
        <title>A draft genome resource for the thread blight pathogen Marasmius tenuissimus strain MS-2.</title>
        <authorList>
            <person name="Yulfo-Soto G.E."/>
            <person name="Baruah I.K."/>
            <person name="Amoako-Attah I."/>
            <person name="Bukari Y."/>
            <person name="Meinhardt L.W."/>
            <person name="Bailey B.A."/>
            <person name="Cohen S.P."/>
        </authorList>
    </citation>
    <scope>NUCLEOTIDE SEQUENCE [LARGE SCALE GENOMIC DNA]</scope>
    <source>
        <strain evidence="2 3">MS-2</strain>
    </source>
</reference>
<proteinExistence type="predicted"/>
<keyword evidence="3" id="KW-1185">Reference proteome</keyword>
<evidence type="ECO:0000313" key="3">
    <source>
        <dbReference type="Proteomes" id="UP001437256"/>
    </source>
</evidence>
<protein>
    <recommendedName>
        <fullName evidence="1">DUF6532 domain-containing protein</fullName>
    </recommendedName>
</protein>
<feature type="domain" description="DUF6532" evidence="1">
    <location>
        <begin position="316"/>
        <end position="425"/>
    </location>
</feature>
<dbReference type="Pfam" id="PF20149">
    <property type="entry name" value="DUF6532"/>
    <property type="match status" value="1"/>
</dbReference>
<evidence type="ECO:0000259" key="1">
    <source>
        <dbReference type="Pfam" id="PF20149"/>
    </source>
</evidence>
<organism evidence="2 3">
    <name type="scientific">Marasmius tenuissimus</name>
    <dbReference type="NCBI Taxonomy" id="585030"/>
    <lineage>
        <taxon>Eukaryota</taxon>
        <taxon>Fungi</taxon>
        <taxon>Dikarya</taxon>
        <taxon>Basidiomycota</taxon>
        <taxon>Agaricomycotina</taxon>
        <taxon>Agaricomycetes</taxon>
        <taxon>Agaricomycetidae</taxon>
        <taxon>Agaricales</taxon>
        <taxon>Marasmiineae</taxon>
        <taxon>Marasmiaceae</taxon>
        <taxon>Marasmius</taxon>
    </lineage>
</organism>
<sequence length="443" mass="48240">MPSLSFWDDAPDGQWPVAKLVQEFYKEIHPPFEKAVILPARHSSQENPLLRNTISRLDPLQEGLYLYPETDETTFPDILNQQTRQYAQSMAEIGVLSILTALIPGAPRAWVDAIFNGIPILTPCDVVPVRIWPISGAQFNGSFEMRPPPTPASTGGASLDSWNLAPTLPSGANQALAASQLSPLLQQQWLGPGFQNAHKPWEYQDIGVKTFLEISMDPDAVNDCILDKEDQSNRNAARNLELLCSNGISMPRDLQVHTAPSTMVAASESQPQVIQSTSFIFPNQRHTSAFNLLVLISSHGLPSRPKTPSPITGNQDTWICNQAKTAPREGVVCQYGFKVSVKGIEAVKQFNCNLVAQLKQDDSYIFKDPTNISVPGTVYWSGLIEHVVIKTLFNHGGKSVGVIAACILGDKMPIPAIALAAAAVCPILRLTTVGPAHMVIPSL</sequence>